<evidence type="ECO:0000256" key="1">
    <source>
        <dbReference type="SAM" id="MobiDB-lite"/>
    </source>
</evidence>
<dbReference type="AlphaFoldDB" id="A0A3T0SXR6"/>
<feature type="transmembrane region" description="Helical" evidence="2">
    <location>
        <begin position="104"/>
        <end position="125"/>
    </location>
</feature>
<dbReference type="RefSeq" id="WP_127886126.1">
    <property type="nucleotide sequence ID" value="NZ_CP028137.1"/>
</dbReference>
<dbReference type="KEGG" id="rfs:C1I64_02720"/>
<evidence type="ECO:0000256" key="2">
    <source>
        <dbReference type="SAM" id="Phobius"/>
    </source>
</evidence>
<dbReference type="Proteomes" id="UP000285317">
    <property type="component" value="Chromosome"/>
</dbReference>
<gene>
    <name evidence="3" type="ORF">C1I64_02720</name>
</gene>
<keyword evidence="2" id="KW-1133">Transmembrane helix</keyword>
<keyword evidence="2" id="KW-0472">Membrane</keyword>
<feature type="transmembrane region" description="Helical" evidence="2">
    <location>
        <begin position="156"/>
        <end position="174"/>
    </location>
</feature>
<feature type="transmembrane region" description="Helical" evidence="2">
    <location>
        <begin position="77"/>
        <end position="97"/>
    </location>
</feature>
<feature type="transmembrane region" description="Helical" evidence="2">
    <location>
        <begin position="186"/>
        <end position="206"/>
    </location>
</feature>
<accession>A0A3T0SXR6</accession>
<reference evidence="3 4" key="1">
    <citation type="submission" date="2018-03" db="EMBL/GenBank/DDBJ databases">
        <title>Bacteriophage NCPPB3778 and a type I-E CRISPR drive the evolution of the US Biological Select Agent, Rathayibacter toxicus.</title>
        <authorList>
            <person name="Davis E.W.II."/>
            <person name="Tabima J.F."/>
            <person name="Weisberg A.J."/>
            <person name="Dantas Lopes L."/>
            <person name="Wiseman M.S."/>
            <person name="Wiseman M.S."/>
            <person name="Pupko T."/>
            <person name="Belcher M.S."/>
            <person name="Sechler A.J."/>
            <person name="Tancos M.A."/>
            <person name="Schroeder B.K."/>
            <person name="Murray T.D."/>
            <person name="Luster D.G."/>
            <person name="Schneider W.L."/>
            <person name="Rogers E."/>
            <person name="Andreote F.D."/>
            <person name="Grunwald N.J."/>
            <person name="Putnam M.L."/>
            <person name="Chang J.H."/>
        </authorList>
    </citation>
    <scope>NUCLEOTIDE SEQUENCE [LARGE SCALE GENOMIC DNA]</scope>
    <source>
        <strain evidence="3 4">DSM 15932</strain>
    </source>
</reference>
<dbReference type="EMBL" id="CP028137">
    <property type="protein sequence ID" value="AZZ51065.1"/>
    <property type="molecule type" value="Genomic_DNA"/>
</dbReference>
<feature type="transmembrane region" description="Helical" evidence="2">
    <location>
        <begin position="42"/>
        <end position="65"/>
    </location>
</feature>
<name>A0A3T0SXR6_9MICO</name>
<keyword evidence="2" id="KW-0812">Transmembrane</keyword>
<feature type="transmembrane region" description="Helical" evidence="2">
    <location>
        <begin position="131"/>
        <end position="149"/>
    </location>
</feature>
<evidence type="ECO:0000313" key="4">
    <source>
        <dbReference type="Proteomes" id="UP000285317"/>
    </source>
</evidence>
<organism evidence="3 4">
    <name type="scientific">Rathayibacter festucae DSM 15932</name>
    <dbReference type="NCBI Taxonomy" id="1328866"/>
    <lineage>
        <taxon>Bacteria</taxon>
        <taxon>Bacillati</taxon>
        <taxon>Actinomycetota</taxon>
        <taxon>Actinomycetes</taxon>
        <taxon>Micrococcales</taxon>
        <taxon>Microbacteriaceae</taxon>
        <taxon>Rathayibacter</taxon>
    </lineage>
</organism>
<protein>
    <submittedName>
        <fullName evidence="3">Uncharacterized protein</fullName>
    </submittedName>
</protein>
<sequence>MSAGTERASPLLGGPGAAPRRPDGSPRSARARKGQQETLGTSYLGSGLTGIAAALMAYELLVFLATVDDYARPGLVVVAWLLLVASFTATVVAIHVCGQRLPTAAYIGLLVGITGAVALDLIAVAGHGPSAAVPTAAVAAAVAHAAMIVHRRSIEVLAVAFAIAVAELVAYSAMGSGDETSFSVRISAMAVTLAPAVVAVVMMRGFRRMVQLEIDRALVQSTTLGPRYAVGMLASEELARLDLAAERLLAEVGDGTTVLPLDPHRAAHAAALATSLRLHLIEGRRETWLHHAIQESELLAPLVDLHDPDGTAGLLGHQQRDGLLSAIWLILDGASGLTVVLHVEAGAPREPEADAPPRSLLVPLTLQSEGVPVRGVDPATWEAIAQVGAFRDTSHDDALRIEIDCYVENPADR</sequence>
<proteinExistence type="predicted"/>
<evidence type="ECO:0000313" key="3">
    <source>
        <dbReference type="EMBL" id="AZZ51065.1"/>
    </source>
</evidence>
<feature type="region of interest" description="Disordered" evidence="1">
    <location>
        <begin position="1"/>
        <end position="36"/>
    </location>
</feature>